<organism evidence="3">
    <name type="scientific">Schizophyllum commune (strain H4-8 / FGSC 9210)</name>
    <name type="common">Split gill fungus</name>
    <dbReference type="NCBI Taxonomy" id="578458"/>
    <lineage>
        <taxon>Eukaryota</taxon>
        <taxon>Fungi</taxon>
        <taxon>Dikarya</taxon>
        <taxon>Basidiomycota</taxon>
        <taxon>Agaricomycotina</taxon>
        <taxon>Agaricomycetes</taxon>
        <taxon>Agaricomycetidae</taxon>
        <taxon>Agaricales</taxon>
        <taxon>Schizophyllaceae</taxon>
        <taxon>Schizophyllum</taxon>
    </lineage>
</organism>
<keyword evidence="3" id="KW-1185">Reference proteome</keyword>
<protein>
    <submittedName>
        <fullName evidence="2">Uncharacterized protein</fullName>
    </submittedName>
</protein>
<evidence type="ECO:0000256" key="1">
    <source>
        <dbReference type="SAM" id="MobiDB-lite"/>
    </source>
</evidence>
<reference evidence="2 3" key="1">
    <citation type="journal article" date="2010" name="Nat. Biotechnol.">
        <title>Genome sequence of the model mushroom Schizophyllum commune.</title>
        <authorList>
            <person name="Ohm R.A."/>
            <person name="de Jong J.F."/>
            <person name="Lugones L.G."/>
            <person name="Aerts A."/>
            <person name="Kothe E."/>
            <person name="Stajich J.E."/>
            <person name="de Vries R.P."/>
            <person name="Record E."/>
            <person name="Levasseur A."/>
            <person name="Baker S.E."/>
            <person name="Bartholomew K.A."/>
            <person name="Coutinho P.M."/>
            <person name="Erdmann S."/>
            <person name="Fowler T.J."/>
            <person name="Gathman A.C."/>
            <person name="Lombard V."/>
            <person name="Henrissat B."/>
            <person name="Knabe N."/>
            <person name="Kuees U."/>
            <person name="Lilly W.W."/>
            <person name="Lindquist E."/>
            <person name="Lucas S."/>
            <person name="Magnuson J.K."/>
            <person name="Piumi F."/>
            <person name="Raudaskoski M."/>
            <person name="Salamov A."/>
            <person name="Schmutz J."/>
            <person name="Schwarze F.W.M.R."/>
            <person name="vanKuyk P.A."/>
            <person name="Horton J.S."/>
            <person name="Grigoriev I.V."/>
            <person name="Woesten H.A.B."/>
        </authorList>
    </citation>
    <scope>NUCLEOTIDE SEQUENCE [LARGE SCALE GENOMIC DNA]</scope>
    <source>
        <strain evidence="3">H4-8 / FGSC 9210</strain>
    </source>
</reference>
<dbReference type="Proteomes" id="UP000007431">
    <property type="component" value="Unassembled WGS sequence"/>
</dbReference>
<feature type="region of interest" description="Disordered" evidence="1">
    <location>
        <begin position="1"/>
        <end position="25"/>
    </location>
</feature>
<feature type="region of interest" description="Disordered" evidence="1">
    <location>
        <begin position="156"/>
        <end position="258"/>
    </location>
</feature>
<feature type="non-terminal residue" evidence="2">
    <location>
        <position position="258"/>
    </location>
</feature>
<sequence>MSLPRPPSTTNSNAPHDSSYLPLHLGPSLGSLRLHATTRGRLCTIFRRRKDPQFGRDTEERLCLFLEPPTAEGVHALSGVDDSTDEGPPPPFRGHKPRGKALFYEEGHIRGNVADRTVRGERIQGGRAGPLATFRTKTSRRRPARAPLAKDVDEGFAYPKTPRERGLLSESDCRMRTTFSASPSGRGRAGDYSVEGRRGGVPLLSLKQRRNTSHPRSQRRSRGADGALRGGGGGAPSPPPDIFWPLGECAPSFEGGVR</sequence>
<dbReference type="InParanoid" id="D8PMS2"/>
<dbReference type="VEuPathDB" id="FungiDB:SCHCODRAFT_0103600"/>
<name>D8PMS2_SCHCM</name>
<gene>
    <name evidence="2" type="ORF">SCHCODRAFT_103600</name>
</gene>
<feature type="compositionally biased region" description="Basic and acidic residues" evidence="1">
    <location>
        <begin position="161"/>
        <end position="175"/>
    </location>
</feature>
<accession>D8PMS2</accession>
<dbReference type="HOGENOM" id="CLU_1078320_0_0_1"/>
<dbReference type="AlphaFoldDB" id="D8PMS2"/>
<evidence type="ECO:0000313" key="2">
    <source>
        <dbReference type="EMBL" id="EFJ03535.1"/>
    </source>
</evidence>
<feature type="compositionally biased region" description="Basic residues" evidence="1">
    <location>
        <begin position="207"/>
        <end position="221"/>
    </location>
</feature>
<proteinExistence type="predicted"/>
<dbReference type="EMBL" id="GL377302">
    <property type="protein sequence ID" value="EFJ03535.1"/>
    <property type="molecule type" value="Genomic_DNA"/>
</dbReference>
<evidence type="ECO:0000313" key="3">
    <source>
        <dbReference type="Proteomes" id="UP000007431"/>
    </source>
</evidence>